<dbReference type="SUPFAM" id="SSF48498">
    <property type="entry name" value="Tetracyclin repressor-like, C-terminal domain"/>
    <property type="match status" value="1"/>
</dbReference>
<dbReference type="InterPro" id="IPR036271">
    <property type="entry name" value="Tet_transcr_reg_TetR-rel_C_sf"/>
</dbReference>
<feature type="DNA-binding region" description="H-T-H motif" evidence="4">
    <location>
        <begin position="50"/>
        <end position="69"/>
    </location>
</feature>
<name>A0A239BTW9_9ACTN</name>
<evidence type="ECO:0000256" key="2">
    <source>
        <dbReference type="ARBA" id="ARBA00023125"/>
    </source>
</evidence>
<dbReference type="PROSITE" id="PS50977">
    <property type="entry name" value="HTH_TETR_2"/>
    <property type="match status" value="1"/>
</dbReference>
<dbReference type="InterPro" id="IPR025996">
    <property type="entry name" value="MT1864/Rv1816-like_C"/>
</dbReference>
<dbReference type="InterPro" id="IPR050109">
    <property type="entry name" value="HTH-type_TetR-like_transc_reg"/>
</dbReference>
<protein>
    <submittedName>
        <fullName evidence="6">Transcriptional regulator, TetR family</fullName>
    </submittedName>
</protein>
<keyword evidence="7" id="KW-1185">Reference proteome</keyword>
<dbReference type="Pfam" id="PF00440">
    <property type="entry name" value="TetR_N"/>
    <property type="match status" value="1"/>
</dbReference>
<dbReference type="InterPro" id="IPR009057">
    <property type="entry name" value="Homeodomain-like_sf"/>
</dbReference>
<evidence type="ECO:0000313" key="6">
    <source>
        <dbReference type="EMBL" id="SNS10868.1"/>
    </source>
</evidence>
<dbReference type="Gene3D" id="1.10.357.10">
    <property type="entry name" value="Tetracycline Repressor, domain 2"/>
    <property type="match status" value="1"/>
</dbReference>
<dbReference type="GO" id="GO:0003700">
    <property type="term" value="F:DNA-binding transcription factor activity"/>
    <property type="evidence" value="ECO:0007669"/>
    <property type="project" value="TreeGrafter"/>
</dbReference>
<keyword evidence="2 4" id="KW-0238">DNA-binding</keyword>
<keyword evidence="3" id="KW-0804">Transcription</keyword>
<dbReference type="Proteomes" id="UP000198373">
    <property type="component" value="Unassembled WGS sequence"/>
</dbReference>
<keyword evidence="1" id="KW-0805">Transcription regulation</keyword>
<dbReference type="EMBL" id="FZOO01000002">
    <property type="protein sequence ID" value="SNS10868.1"/>
    <property type="molecule type" value="Genomic_DNA"/>
</dbReference>
<evidence type="ECO:0000256" key="3">
    <source>
        <dbReference type="ARBA" id="ARBA00023163"/>
    </source>
</evidence>
<dbReference type="PANTHER" id="PTHR30055:SF220">
    <property type="entry name" value="TETR-FAMILY REGULATORY PROTEIN"/>
    <property type="match status" value="1"/>
</dbReference>
<evidence type="ECO:0000313" key="7">
    <source>
        <dbReference type="Proteomes" id="UP000198373"/>
    </source>
</evidence>
<dbReference type="Pfam" id="PF13305">
    <property type="entry name" value="TetR_C_33"/>
    <property type="match status" value="1"/>
</dbReference>
<dbReference type="PANTHER" id="PTHR30055">
    <property type="entry name" value="HTH-TYPE TRANSCRIPTIONAL REGULATOR RUTR"/>
    <property type="match status" value="1"/>
</dbReference>
<proteinExistence type="predicted"/>
<reference evidence="7" key="1">
    <citation type="submission" date="2017-06" db="EMBL/GenBank/DDBJ databases">
        <authorList>
            <person name="Varghese N."/>
            <person name="Submissions S."/>
        </authorList>
    </citation>
    <scope>NUCLEOTIDE SEQUENCE [LARGE SCALE GENOMIC DNA]</scope>
    <source>
        <strain evidence="7">DSM 46839</strain>
    </source>
</reference>
<dbReference type="GO" id="GO:0000976">
    <property type="term" value="F:transcription cis-regulatory region binding"/>
    <property type="evidence" value="ECO:0007669"/>
    <property type="project" value="TreeGrafter"/>
</dbReference>
<dbReference type="SUPFAM" id="SSF46689">
    <property type="entry name" value="Homeodomain-like"/>
    <property type="match status" value="1"/>
</dbReference>
<feature type="domain" description="HTH tetR-type" evidence="5">
    <location>
        <begin position="27"/>
        <end position="87"/>
    </location>
</feature>
<organism evidence="6 7">
    <name type="scientific">Geodermatophilus pulveris</name>
    <dbReference type="NCBI Taxonomy" id="1564159"/>
    <lineage>
        <taxon>Bacteria</taxon>
        <taxon>Bacillati</taxon>
        <taxon>Actinomycetota</taxon>
        <taxon>Actinomycetes</taxon>
        <taxon>Geodermatophilales</taxon>
        <taxon>Geodermatophilaceae</taxon>
        <taxon>Geodermatophilus</taxon>
    </lineage>
</organism>
<dbReference type="InterPro" id="IPR001647">
    <property type="entry name" value="HTH_TetR"/>
</dbReference>
<accession>A0A239BTW9</accession>
<evidence type="ECO:0000259" key="5">
    <source>
        <dbReference type="PROSITE" id="PS50977"/>
    </source>
</evidence>
<evidence type="ECO:0000256" key="1">
    <source>
        <dbReference type="ARBA" id="ARBA00023015"/>
    </source>
</evidence>
<gene>
    <name evidence="6" type="ORF">SAMN06893096_10247</name>
</gene>
<sequence>MWTVCTVPAAGDTVNMSKPTRTAYRHGDLPAALLAAGTELARRGGPEAVVLREATRRVGVSPNAAYRHFADHRALLRAVCAVAMSQLARSMEAEQAAVAPADPQRTALLRLRAVGAGYLRYAREQPGLFRTAFAAADELTDEHDACGDSGLTPLELLNAALDELVRVGLVTAERRRDAEMVAWSAVHGLSMLLLEGPLRGLDDAHADRVGRQLLDHVEAGLLASVPAGGPG</sequence>
<dbReference type="AlphaFoldDB" id="A0A239BTW9"/>
<evidence type="ECO:0000256" key="4">
    <source>
        <dbReference type="PROSITE-ProRule" id="PRU00335"/>
    </source>
</evidence>